<evidence type="ECO:0000313" key="3">
    <source>
        <dbReference type="Proteomes" id="UP000239899"/>
    </source>
</evidence>
<proteinExistence type="predicted"/>
<feature type="compositionally biased region" description="Low complexity" evidence="1">
    <location>
        <begin position="30"/>
        <end position="50"/>
    </location>
</feature>
<evidence type="ECO:0000313" key="2">
    <source>
        <dbReference type="EMBL" id="PRW33917.1"/>
    </source>
</evidence>
<gene>
    <name evidence="2" type="ORF">C2E21_7441</name>
</gene>
<name>A0A2P6TI16_CHLSO</name>
<feature type="region of interest" description="Disordered" evidence="1">
    <location>
        <begin position="366"/>
        <end position="413"/>
    </location>
</feature>
<feature type="compositionally biased region" description="Low complexity" evidence="1">
    <location>
        <begin position="401"/>
        <end position="413"/>
    </location>
</feature>
<feature type="compositionally biased region" description="Low complexity" evidence="1">
    <location>
        <begin position="377"/>
        <end position="390"/>
    </location>
</feature>
<feature type="compositionally biased region" description="Pro residues" evidence="1">
    <location>
        <begin position="51"/>
        <end position="68"/>
    </location>
</feature>
<reference evidence="2 3" key="1">
    <citation type="journal article" date="2018" name="Plant J.">
        <title>Genome sequences of Chlorella sorokiniana UTEX 1602 and Micractinium conductrix SAG 241.80: implications to maltose excretion by a green alga.</title>
        <authorList>
            <person name="Arriola M.B."/>
            <person name="Velmurugan N."/>
            <person name="Zhang Y."/>
            <person name="Plunkett M.H."/>
            <person name="Hondzo H."/>
            <person name="Barney B.M."/>
        </authorList>
    </citation>
    <scope>NUCLEOTIDE SEQUENCE [LARGE SCALE GENOMIC DNA]</scope>
    <source>
        <strain evidence="3">UTEX 1602</strain>
    </source>
</reference>
<protein>
    <submittedName>
        <fullName evidence="2">Uncharacterized protein</fullName>
    </submittedName>
</protein>
<dbReference type="AlphaFoldDB" id="A0A2P6TI16"/>
<comment type="caution">
    <text evidence="2">The sequence shown here is derived from an EMBL/GenBank/DDBJ whole genome shotgun (WGS) entry which is preliminary data.</text>
</comment>
<sequence>MWGWAGRNLAQPGTAQQVGFRRDSQGAWGASHGPAAGPQGPAAAAALPRSTTPPPPLPPIATVPPPPSRSGVAALAAERAAQQYGGPPPDPFAFEEAPPAAPAQQPLPRGAAPLPAVSCTLSLDRYLEFFQLLTKGSGRVQPLSELERSVLKAADLKQVLLVNGLNASSKSKKEMLDRLPQLPLFSPLLLLDPELDGSGPGLDSTGAAAAAAAAHATDAGEGQQDGAAPEWLVQGIASVAERSQGSRDAVDGRQLLGRRVAFVLLEEFEQDDPQGITDALEAGVQEGQVVEPVGVDHDEDCPPGCTQRHAFFYVRVRASRSTAPAHRRAGRRLDLVVDLQQALRQPELGCLLGLADEELQDAWVLLQPRPEPEERQAAPQQQQTAAQQQQQGGGWRTKRGAAAPAAAPAAKRR</sequence>
<dbReference type="Proteomes" id="UP000239899">
    <property type="component" value="Unassembled WGS sequence"/>
</dbReference>
<accession>A0A2P6TI16</accession>
<dbReference type="OrthoDB" id="515765at2759"/>
<evidence type="ECO:0000256" key="1">
    <source>
        <dbReference type="SAM" id="MobiDB-lite"/>
    </source>
</evidence>
<keyword evidence="3" id="KW-1185">Reference proteome</keyword>
<feature type="region of interest" description="Disordered" evidence="1">
    <location>
        <begin position="1"/>
        <end position="109"/>
    </location>
</feature>
<dbReference type="EMBL" id="LHPG02000015">
    <property type="protein sequence ID" value="PRW33917.1"/>
    <property type="molecule type" value="Genomic_DNA"/>
</dbReference>
<organism evidence="2 3">
    <name type="scientific">Chlorella sorokiniana</name>
    <name type="common">Freshwater green alga</name>
    <dbReference type="NCBI Taxonomy" id="3076"/>
    <lineage>
        <taxon>Eukaryota</taxon>
        <taxon>Viridiplantae</taxon>
        <taxon>Chlorophyta</taxon>
        <taxon>core chlorophytes</taxon>
        <taxon>Trebouxiophyceae</taxon>
        <taxon>Chlorellales</taxon>
        <taxon>Chlorellaceae</taxon>
        <taxon>Chlorella clade</taxon>
        <taxon>Chlorella</taxon>
    </lineage>
</organism>
<feature type="compositionally biased region" description="Low complexity" evidence="1">
    <location>
        <begin position="92"/>
        <end position="109"/>
    </location>
</feature>